<organism evidence="2 3">
    <name type="scientific">Mycobacterium parmense</name>
    <dbReference type="NCBI Taxonomy" id="185642"/>
    <lineage>
        <taxon>Bacteria</taxon>
        <taxon>Bacillati</taxon>
        <taxon>Actinomycetota</taxon>
        <taxon>Actinomycetes</taxon>
        <taxon>Mycobacteriales</taxon>
        <taxon>Mycobacteriaceae</taxon>
        <taxon>Mycobacterium</taxon>
        <taxon>Mycobacterium simiae complex</taxon>
    </lineage>
</organism>
<evidence type="ECO:0000313" key="2">
    <source>
        <dbReference type="EMBL" id="BBZ43877.1"/>
    </source>
</evidence>
<keyword evidence="3" id="KW-1185">Reference proteome</keyword>
<dbReference type="Proteomes" id="UP000467105">
    <property type="component" value="Chromosome"/>
</dbReference>
<gene>
    <name evidence="2" type="ORF">MPRM_11580</name>
</gene>
<feature type="compositionally biased region" description="Basic and acidic residues" evidence="1">
    <location>
        <begin position="17"/>
        <end position="40"/>
    </location>
</feature>
<dbReference type="EMBL" id="AP022614">
    <property type="protein sequence ID" value="BBZ43877.1"/>
    <property type="molecule type" value="Genomic_DNA"/>
</dbReference>
<feature type="region of interest" description="Disordered" evidence="1">
    <location>
        <begin position="1"/>
        <end position="58"/>
    </location>
</feature>
<protein>
    <submittedName>
        <fullName evidence="2">Uncharacterized protein</fullName>
    </submittedName>
</protein>
<reference evidence="2 3" key="1">
    <citation type="journal article" date="2019" name="Emerg. Microbes Infect.">
        <title>Comprehensive subspecies identification of 175 nontuberculous mycobacteria species based on 7547 genomic profiles.</title>
        <authorList>
            <person name="Matsumoto Y."/>
            <person name="Kinjo T."/>
            <person name="Motooka D."/>
            <person name="Nabeya D."/>
            <person name="Jung N."/>
            <person name="Uechi K."/>
            <person name="Horii T."/>
            <person name="Iida T."/>
            <person name="Fujita J."/>
            <person name="Nakamura S."/>
        </authorList>
    </citation>
    <scope>NUCLEOTIDE SEQUENCE [LARGE SCALE GENOMIC DNA]</scope>
    <source>
        <strain evidence="2 3">JCM 14742</strain>
    </source>
</reference>
<evidence type="ECO:0000313" key="3">
    <source>
        <dbReference type="Proteomes" id="UP000467105"/>
    </source>
</evidence>
<proteinExistence type="predicted"/>
<name>A0A7I7YRL2_9MYCO</name>
<accession>A0A7I7YRL2</accession>
<evidence type="ECO:0000256" key="1">
    <source>
        <dbReference type="SAM" id="MobiDB-lite"/>
    </source>
</evidence>
<sequence>MHPFSLGPSTKRPATRGAKETGNRLRPVDEAARQAGREGDGQSATAAGPSELLLDGPRMAACAVDGVDRSD</sequence>
<dbReference type="AlphaFoldDB" id="A0A7I7YRL2"/>